<keyword evidence="2" id="KW-0479">Metal-binding</keyword>
<evidence type="ECO:0000259" key="6">
    <source>
        <dbReference type="PROSITE" id="PS51471"/>
    </source>
</evidence>
<evidence type="ECO:0000256" key="4">
    <source>
        <dbReference type="ARBA" id="ARBA00023002"/>
    </source>
</evidence>
<dbReference type="InterPro" id="IPR044862">
    <property type="entry name" value="Pro_4_hyd_alph_FE2OG_OXY"/>
</dbReference>
<keyword evidence="5" id="KW-0408">Iron</keyword>
<dbReference type="InterPro" id="IPR045054">
    <property type="entry name" value="P4HA-like"/>
</dbReference>
<dbReference type="EMBL" id="JAXOVC010000005">
    <property type="protein sequence ID" value="KAK4500960.1"/>
    <property type="molecule type" value="Genomic_DNA"/>
</dbReference>
<name>A0ABR0EHI7_ZASCE</name>
<proteinExistence type="predicted"/>
<reference evidence="7 8" key="1">
    <citation type="journal article" date="2023" name="G3 (Bethesda)">
        <title>A chromosome-level genome assembly of Zasmidium syzygii isolated from banana leaves.</title>
        <authorList>
            <person name="van Westerhoven A.C."/>
            <person name="Mehrabi R."/>
            <person name="Talebi R."/>
            <person name="Steentjes M.B.F."/>
            <person name="Corcolon B."/>
            <person name="Chong P.A."/>
            <person name="Kema G.H.J."/>
            <person name="Seidl M.F."/>
        </authorList>
    </citation>
    <scope>NUCLEOTIDE SEQUENCE [LARGE SCALE GENOMIC DNA]</scope>
    <source>
        <strain evidence="7 8">P124</strain>
    </source>
</reference>
<evidence type="ECO:0000256" key="5">
    <source>
        <dbReference type="ARBA" id="ARBA00023004"/>
    </source>
</evidence>
<feature type="domain" description="Fe2OG dioxygenase" evidence="6">
    <location>
        <begin position="140"/>
        <end position="276"/>
    </location>
</feature>
<evidence type="ECO:0000313" key="7">
    <source>
        <dbReference type="EMBL" id="KAK4500960.1"/>
    </source>
</evidence>
<dbReference type="PROSITE" id="PS51471">
    <property type="entry name" value="FE2OG_OXY"/>
    <property type="match status" value="1"/>
</dbReference>
<evidence type="ECO:0000256" key="2">
    <source>
        <dbReference type="ARBA" id="ARBA00022723"/>
    </source>
</evidence>
<organism evidence="7 8">
    <name type="scientific">Zasmidium cellare</name>
    <name type="common">Wine cellar mold</name>
    <name type="synonym">Racodium cellare</name>
    <dbReference type="NCBI Taxonomy" id="395010"/>
    <lineage>
        <taxon>Eukaryota</taxon>
        <taxon>Fungi</taxon>
        <taxon>Dikarya</taxon>
        <taxon>Ascomycota</taxon>
        <taxon>Pezizomycotina</taxon>
        <taxon>Dothideomycetes</taxon>
        <taxon>Dothideomycetidae</taxon>
        <taxon>Mycosphaerellales</taxon>
        <taxon>Mycosphaerellaceae</taxon>
        <taxon>Zasmidium</taxon>
    </lineage>
</organism>
<dbReference type="SMART" id="SM00702">
    <property type="entry name" value="P4Hc"/>
    <property type="match status" value="1"/>
</dbReference>
<evidence type="ECO:0000256" key="3">
    <source>
        <dbReference type="ARBA" id="ARBA00022964"/>
    </source>
</evidence>
<dbReference type="Gene3D" id="2.60.120.620">
    <property type="entry name" value="q2cbj1_9rhob like domain"/>
    <property type="match status" value="1"/>
</dbReference>
<dbReference type="InterPro" id="IPR005123">
    <property type="entry name" value="Oxoglu/Fe-dep_dioxygenase_dom"/>
</dbReference>
<comment type="caution">
    <text evidence="7">The sequence shown here is derived from an EMBL/GenBank/DDBJ whole genome shotgun (WGS) entry which is preliminary data.</text>
</comment>
<sequence>MARQILTTITFATVMLSVAVAFAWTDYNPLSWEMGKHLPWLSQFVFKDGATSVGPEQSYRTSLLSRDPLVIYIEDFVSEAEMDYLLDLHDRFSEPAKVYPTNGEPYVDKDKRFSNLTFIDRADAVVQGIGARALEFQGSRPNVTLEDPYVQRYGPGGHFMNHYDWIGDESAAARGSNRLSTFLIYLESDCTEGGTRFPRIPPPGLSWNGKWCERIECEDDLSVGADRGGTTIRPIRGNAVFWMNLDRDLKGDTGTLHRGMPVGTGAKTVMNLFTAVHWDP</sequence>
<dbReference type="Pfam" id="PF13640">
    <property type="entry name" value="2OG-FeII_Oxy_3"/>
    <property type="match status" value="1"/>
</dbReference>
<dbReference type="InterPro" id="IPR006620">
    <property type="entry name" value="Pro_4_hyd_alph"/>
</dbReference>
<comment type="cofactor">
    <cofactor evidence="1">
        <name>L-ascorbate</name>
        <dbReference type="ChEBI" id="CHEBI:38290"/>
    </cofactor>
</comment>
<dbReference type="Proteomes" id="UP001305779">
    <property type="component" value="Unassembled WGS sequence"/>
</dbReference>
<evidence type="ECO:0000256" key="1">
    <source>
        <dbReference type="ARBA" id="ARBA00001961"/>
    </source>
</evidence>
<dbReference type="PANTHER" id="PTHR10869:SF246">
    <property type="entry name" value="TRANSMEMBRANE PROLYL 4-HYDROXYLASE"/>
    <property type="match status" value="1"/>
</dbReference>
<gene>
    <name evidence="7" type="ORF">PRZ48_006766</name>
</gene>
<keyword evidence="8" id="KW-1185">Reference proteome</keyword>
<evidence type="ECO:0000313" key="8">
    <source>
        <dbReference type="Proteomes" id="UP001305779"/>
    </source>
</evidence>
<keyword evidence="3" id="KW-0223">Dioxygenase</keyword>
<keyword evidence="4" id="KW-0560">Oxidoreductase</keyword>
<dbReference type="PANTHER" id="PTHR10869">
    <property type="entry name" value="PROLYL 4-HYDROXYLASE ALPHA SUBUNIT"/>
    <property type="match status" value="1"/>
</dbReference>
<protein>
    <recommendedName>
        <fullName evidence="6">Fe2OG dioxygenase domain-containing protein</fullName>
    </recommendedName>
</protein>
<accession>A0ABR0EHI7</accession>